<dbReference type="GO" id="GO:0019509">
    <property type="term" value="P:L-methionine salvage from methylthioadenosine"/>
    <property type="evidence" value="ECO:0007669"/>
    <property type="project" value="UniProtKB-UniRule"/>
</dbReference>
<dbReference type="PANTHER" id="PTHR22789:SF8">
    <property type="entry name" value="L-RIBULOSE-5-PHOSPHATE 4-EPIMERASE SGBE"/>
    <property type="match status" value="1"/>
</dbReference>
<keyword evidence="6 8" id="KW-0486">Methionine biosynthesis</keyword>
<organism evidence="10 11">
    <name type="scientific">Thermocrinis minervae</name>
    <dbReference type="NCBI Taxonomy" id="381751"/>
    <lineage>
        <taxon>Bacteria</taxon>
        <taxon>Pseudomonadati</taxon>
        <taxon>Aquificota</taxon>
        <taxon>Aquificia</taxon>
        <taxon>Aquificales</taxon>
        <taxon>Aquificaceae</taxon>
        <taxon>Thermocrinis</taxon>
    </lineage>
</organism>
<dbReference type="GO" id="GO:0005829">
    <property type="term" value="C:cytosol"/>
    <property type="evidence" value="ECO:0007669"/>
    <property type="project" value="TreeGrafter"/>
</dbReference>
<dbReference type="Proteomes" id="UP000189810">
    <property type="component" value="Chromosome I"/>
</dbReference>
<dbReference type="SMART" id="SM01007">
    <property type="entry name" value="Aldolase_II"/>
    <property type="match status" value="1"/>
</dbReference>
<feature type="binding site" evidence="8">
    <location>
        <position position="93"/>
    </location>
    <ligand>
        <name>Zn(2+)</name>
        <dbReference type="ChEBI" id="CHEBI:29105"/>
    </ligand>
</feature>
<proteinExistence type="inferred from homology"/>
<evidence type="ECO:0000256" key="4">
    <source>
        <dbReference type="ARBA" id="ARBA00022723"/>
    </source>
</evidence>
<dbReference type="InterPro" id="IPR050197">
    <property type="entry name" value="Aldolase_class_II_sugar_metab"/>
</dbReference>
<dbReference type="PANTHER" id="PTHR22789">
    <property type="entry name" value="FUCULOSE PHOSPHATE ALDOLASE"/>
    <property type="match status" value="1"/>
</dbReference>
<keyword evidence="3 8" id="KW-0028">Amino-acid biosynthesis</keyword>
<evidence type="ECO:0000256" key="8">
    <source>
        <dbReference type="HAMAP-Rule" id="MF_01677"/>
    </source>
</evidence>
<dbReference type="RefSeq" id="WP_079654126.1">
    <property type="nucleotide sequence ID" value="NZ_LT670846.1"/>
</dbReference>
<comment type="catalytic activity">
    <reaction evidence="1">
        <text>L-ribulose 5-phosphate = D-xylulose 5-phosphate</text>
        <dbReference type="Rhea" id="RHEA:22368"/>
        <dbReference type="ChEBI" id="CHEBI:57737"/>
        <dbReference type="ChEBI" id="CHEBI:58226"/>
        <dbReference type="EC" id="5.1.3.4"/>
    </reaction>
</comment>
<comment type="similarity">
    <text evidence="2">Belongs to the aldolase class II family. AraD/FucA subfamily.</text>
</comment>
<dbReference type="InterPro" id="IPR001303">
    <property type="entry name" value="Aldolase_II/adducin_N"/>
</dbReference>
<dbReference type="InterPro" id="IPR017714">
    <property type="entry name" value="MethylthioRu-1-P_deHdtase_MtnB"/>
</dbReference>
<comment type="cofactor">
    <cofactor evidence="8">
        <name>Zn(2+)</name>
        <dbReference type="ChEBI" id="CHEBI:29105"/>
    </cofactor>
    <text evidence="8">Binds 1 zinc ion per subunit.</text>
</comment>
<dbReference type="NCBIfam" id="NF006672">
    <property type="entry name" value="PRK09220.1"/>
    <property type="match status" value="1"/>
</dbReference>
<feature type="binding site" evidence="8">
    <location>
        <position position="91"/>
    </location>
    <ligand>
        <name>Zn(2+)</name>
        <dbReference type="ChEBI" id="CHEBI:29105"/>
    </ligand>
</feature>
<evidence type="ECO:0000313" key="10">
    <source>
        <dbReference type="EMBL" id="SHK43349.1"/>
    </source>
</evidence>
<evidence type="ECO:0000313" key="11">
    <source>
        <dbReference type="Proteomes" id="UP000189810"/>
    </source>
</evidence>
<dbReference type="GO" id="GO:0046570">
    <property type="term" value="F:methylthioribulose 1-phosphate dehydratase activity"/>
    <property type="evidence" value="ECO:0007669"/>
    <property type="project" value="UniProtKB-UniRule"/>
</dbReference>
<dbReference type="UniPathway" id="UPA00904">
    <property type="reaction ID" value="UER00875"/>
</dbReference>
<dbReference type="Gene3D" id="3.40.225.10">
    <property type="entry name" value="Class II aldolase/adducin N-terminal domain"/>
    <property type="match status" value="1"/>
</dbReference>
<comment type="function">
    <text evidence="8">Catalyzes the dehydration of methylthioribulose-1-phosphate (MTRu-1-P) into 2,3-diketo-5-methylthiopentyl-1-phosphate (DK-MTP-1-P).</text>
</comment>
<sequence>MNLIDKLIEIGKEVHSRNWVPATGGNLSAKINEERIIITRSGSHKGYLTVKDFVVVDMNGNLVEGDGKPSAETLLHATVYKLFPWVGSVLHIHSLNSTLISRLTDGQIVLEDYELIKAFGYKTHRERIHVPVLENSQDMEELSRLVRDVLTGTDKVVGFILRSHGVYVWGKDPWDAFVRLEALDFLLECELKLMGVRS</sequence>
<evidence type="ECO:0000256" key="5">
    <source>
        <dbReference type="ARBA" id="ARBA00022833"/>
    </source>
</evidence>
<dbReference type="STRING" id="381751.SAMN05444391_1010"/>
<name>A0A1M6SFA9_9AQUI</name>
<dbReference type="GO" id="GO:0008270">
    <property type="term" value="F:zinc ion binding"/>
    <property type="evidence" value="ECO:0007669"/>
    <property type="project" value="UniProtKB-UniRule"/>
</dbReference>
<dbReference type="GO" id="GO:0016832">
    <property type="term" value="F:aldehyde-lyase activity"/>
    <property type="evidence" value="ECO:0007669"/>
    <property type="project" value="TreeGrafter"/>
</dbReference>
<keyword evidence="11" id="KW-1185">Reference proteome</keyword>
<evidence type="ECO:0000256" key="2">
    <source>
        <dbReference type="ARBA" id="ARBA00010037"/>
    </source>
</evidence>
<evidence type="ECO:0000256" key="6">
    <source>
        <dbReference type="ARBA" id="ARBA00023167"/>
    </source>
</evidence>
<evidence type="ECO:0000256" key="3">
    <source>
        <dbReference type="ARBA" id="ARBA00022605"/>
    </source>
</evidence>
<dbReference type="EMBL" id="LT670846">
    <property type="protein sequence ID" value="SHK43349.1"/>
    <property type="molecule type" value="Genomic_DNA"/>
</dbReference>
<evidence type="ECO:0000259" key="9">
    <source>
        <dbReference type="SMART" id="SM01007"/>
    </source>
</evidence>
<dbReference type="OrthoDB" id="9805559at2"/>
<reference evidence="10 11" key="1">
    <citation type="submission" date="2016-11" db="EMBL/GenBank/DDBJ databases">
        <authorList>
            <person name="Jaros S."/>
            <person name="Januszkiewicz K."/>
            <person name="Wedrychowicz H."/>
        </authorList>
    </citation>
    <scope>NUCLEOTIDE SEQUENCE [LARGE SCALE GENOMIC DNA]</scope>
    <source>
        <strain evidence="10 11">DSM 19557</strain>
    </source>
</reference>
<dbReference type="EC" id="4.2.1.109" evidence="8"/>
<dbReference type="GO" id="GO:0019323">
    <property type="term" value="P:pentose catabolic process"/>
    <property type="evidence" value="ECO:0007669"/>
    <property type="project" value="TreeGrafter"/>
</dbReference>
<dbReference type="InterPro" id="IPR036409">
    <property type="entry name" value="Aldolase_II/adducin_N_sf"/>
</dbReference>
<feature type="domain" description="Class II aldolase/adducin N-terminal" evidence="9">
    <location>
        <begin position="5"/>
        <end position="191"/>
    </location>
</feature>
<dbReference type="Pfam" id="PF00596">
    <property type="entry name" value="Aldolase_II"/>
    <property type="match status" value="1"/>
</dbReference>
<dbReference type="SUPFAM" id="SSF53639">
    <property type="entry name" value="AraD/HMP-PK domain-like"/>
    <property type="match status" value="1"/>
</dbReference>
<dbReference type="HAMAP" id="MF_01677">
    <property type="entry name" value="Salvage_MtnB"/>
    <property type="match status" value="1"/>
</dbReference>
<keyword evidence="4 8" id="KW-0479">Metal-binding</keyword>
<protein>
    <recommendedName>
        <fullName evidence="8">Methylthioribulose-1-phosphate dehydratase</fullName>
        <shortName evidence="8">MTRu-1-P dehydratase</shortName>
        <ecNumber evidence="8">4.2.1.109</ecNumber>
    </recommendedName>
</protein>
<dbReference type="NCBIfam" id="TIGR03328">
    <property type="entry name" value="salvage_mtnB"/>
    <property type="match status" value="1"/>
</dbReference>
<dbReference type="AlphaFoldDB" id="A0A1M6SFA9"/>
<dbReference type="GO" id="GO:0008742">
    <property type="term" value="F:L-ribulose-phosphate 4-epimerase activity"/>
    <property type="evidence" value="ECO:0007669"/>
    <property type="project" value="UniProtKB-EC"/>
</dbReference>
<comment type="catalytic activity">
    <reaction evidence="8">
        <text>5-(methylsulfanyl)-D-ribulose 1-phosphate = 5-methylsulfanyl-2,3-dioxopentyl phosphate + H2O</text>
        <dbReference type="Rhea" id="RHEA:15549"/>
        <dbReference type="ChEBI" id="CHEBI:15377"/>
        <dbReference type="ChEBI" id="CHEBI:58548"/>
        <dbReference type="ChEBI" id="CHEBI:58828"/>
        <dbReference type="EC" id="4.2.1.109"/>
    </reaction>
</comment>
<gene>
    <name evidence="8" type="primary">mtnB</name>
    <name evidence="10" type="ORF">SAMN05444391_1010</name>
</gene>
<comment type="similarity">
    <text evidence="8">Belongs to the aldolase class II family. MtnB subfamily.</text>
</comment>
<evidence type="ECO:0000256" key="7">
    <source>
        <dbReference type="ARBA" id="ARBA00023239"/>
    </source>
</evidence>
<keyword evidence="7 8" id="KW-0456">Lyase</keyword>
<keyword evidence="5 8" id="KW-0862">Zinc</keyword>
<accession>A0A1M6SFA9</accession>
<evidence type="ECO:0000256" key="1">
    <source>
        <dbReference type="ARBA" id="ARBA00001726"/>
    </source>
</evidence>
<comment type="pathway">
    <text evidence="8">Amino-acid biosynthesis; L-methionine biosynthesis via salvage pathway; L-methionine from S-methyl-5-thio-alpha-D-ribose 1-phosphate: step 2/6.</text>
</comment>